<evidence type="ECO:0000313" key="2">
    <source>
        <dbReference type="EMBL" id="CAD7273915.1"/>
    </source>
</evidence>
<reference evidence="2" key="1">
    <citation type="submission" date="2020-11" db="EMBL/GenBank/DDBJ databases">
        <authorList>
            <person name="Tran Van P."/>
        </authorList>
    </citation>
    <scope>NUCLEOTIDE SEQUENCE</scope>
</reference>
<dbReference type="InterPro" id="IPR009045">
    <property type="entry name" value="Zn_M74/Hedgehog-like"/>
</dbReference>
<evidence type="ECO:0000259" key="1">
    <source>
        <dbReference type="Pfam" id="PF01085"/>
    </source>
</evidence>
<dbReference type="Pfam" id="PF01085">
    <property type="entry name" value="HH_signal"/>
    <property type="match status" value="1"/>
</dbReference>
<gene>
    <name evidence="2" type="ORF">NMOB1V02_LOCUS1778</name>
</gene>
<dbReference type="EMBL" id="OA882223">
    <property type="protein sequence ID" value="CAD7273915.1"/>
    <property type="molecule type" value="Genomic_DNA"/>
</dbReference>
<dbReference type="Gene3D" id="3.30.1380.10">
    <property type="match status" value="1"/>
</dbReference>
<sequence>MTLGKTSYDDKQGSKYGMLARLAVEAGFDWVYYESRSHIHCSVKSGAILMSSHQADYRPKMSHLVAIQHPQKLAGRISSMFYGMG</sequence>
<dbReference type="GO" id="GO:0005113">
    <property type="term" value="F:patched binding"/>
    <property type="evidence" value="ECO:0007669"/>
    <property type="project" value="TreeGrafter"/>
</dbReference>
<dbReference type="PANTHER" id="PTHR11889:SF31">
    <property type="entry name" value="PROTEIN HEDGEHOG"/>
    <property type="match status" value="1"/>
</dbReference>
<organism evidence="2">
    <name type="scientific">Notodromas monacha</name>
    <dbReference type="NCBI Taxonomy" id="399045"/>
    <lineage>
        <taxon>Eukaryota</taxon>
        <taxon>Metazoa</taxon>
        <taxon>Ecdysozoa</taxon>
        <taxon>Arthropoda</taxon>
        <taxon>Crustacea</taxon>
        <taxon>Oligostraca</taxon>
        <taxon>Ostracoda</taxon>
        <taxon>Podocopa</taxon>
        <taxon>Podocopida</taxon>
        <taxon>Cypridocopina</taxon>
        <taxon>Cypridoidea</taxon>
        <taxon>Cyprididae</taxon>
        <taxon>Notodromas</taxon>
    </lineage>
</organism>
<dbReference type="EMBL" id="CAJPEX010000186">
    <property type="protein sequence ID" value="CAG0914067.1"/>
    <property type="molecule type" value="Genomic_DNA"/>
</dbReference>
<proteinExistence type="predicted"/>
<feature type="domain" description="Hedgehog N-terminal signalling" evidence="1">
    <location>
        <begin position="9"/>
        <end position="42"/>
    </location>
</feature>
<dbReference type="GO" id="GO:0001708">
    <property type="term" value="P:cell fate specification"/>
    <property type="evidence" value="ECO:0007669"/>
    <property type="project" value="TreeGrafter"/>
</dbReference>
<dbReference type="GO" id="GO:0005615">
    <property type="term" value="C:extracellular space"/>
    <property type="evidence" value="ECO:0007669"/>
    <property type="project" value="TreeGrafter"/>
</dbReference>
<dbReference type="AlphaFoldDB" id="A0A7R9BET5"/>
<dbReference type="InterPro" id="IPR050387">
    <property type="entry name" value="Hedgehog_Signaling"/>
</dbReference>
<dbReference type="OrthoDB" id="5212at2759"/>
<dbReference type="SUPFAM" id="SSF55166">
    <property type="entry name" value="Hedgehog/DD-peptidase"/>
    <property type="match status" value="1"/>
</dbReference>
<evidence type="ECO:0000313" key="3">
    <source>
        <dbReference type="Proteomes" id="UP000678499"/>
    </source>
</evidence>
<dbReference type="GO" id="GO:0010468">
    <property type="term" value="P:regulation of gene expression"/>
    <property type="evidence" value="ECO:0007669"/>
    <property type="project" value="TreeGrafter"/>
</dbReference>
<dbReference type="PANTHER" id="PTHR11889">
    <property type="entry name" value="HEDGEHOG"/>
    <property type="match status" value="1"/>
</dbReference>
<keyword evidence="3" id="KW-1185">Reference proteome</keyword>
<accession>A0A7R9BET5</accession>
<name>A0A7R9BET5_9CRUS</name>
<dbReference type="GO" id="GO:0007224">
    <property type="term" value="P:smoothened signaling pathway"/>
    <property type="evidence" value="ECO:0007669"/>
    <property type="project" value="TreeGrafter"/>
</dbReference>
<protein>
    <recommendedName>
        <fullName evidence="1">Hedgehog N-terminal signalling domain-containing protein</fullName>
    </recommendedName>
</protein>
<dbReference type="InterPro" id="IPR000320">
    <property type="entry name" value="Hedgehog_signalling_dom"/>
</dbReference>
<dbReference type="Proteomes" id="UP000678499">
    <property type="component" value="Unassembled WGS sequence"/>
</dbReference>
<dbReference type="GO" id="GO:0007267">
    <property type="term" value="P:cell-cell signaling"/>
    <property type="evidence" value="ECO:0007669"/>
    <property type="project" value="InterPro"/>
</dbReference>
<dbReference type="GO" id="GO:0005509">
    <property type="term" value="F:calcium ion binding"/>
    <property type="evidence" value="ECO:0007669"/>
    <property type="project" value="TreeGrafter"/>
</dbReference>